<feature type="signal peptide" evidence="1">
    <location>
        <begin position="1"/>
        <end position="17"/>
    </location>
</feature>
<evidence type="ECO:0000313" key="2">
    <source>
        <dbReference type="EMBL" id="KAK0448273.1"/>
    </source>
</evidence>
<dbReference type="RefSeq" id="XP_060326378.1">
    <property type="nucleotide sequence ID" value="XM_060474094.1"/>
</dbReference>
<keyword evidence="1" id="KW-0732">Signal</keyword>
<reference evidence="2" key="1">
    <citation type="submission" date="2023-06" db="EMBL/GenBank/DDBJ databases">
        <authorList>
            <consortium name="Lawrence Berkeley National Laboratory"/>
            <person name="Ahrendt S."/>
            <person name="Sahu N."/>
            <person name="Indic B."/>
            <person name="Wong-Bajracharya J."/>
            <person name="Merenyi Z."/>
            <person name="Ke H.-M."/>
            <person name="Monk M."/>
            <person name="Kocsube S."/>
            <person name="Drula E."/>
            <person name="Lipzen A."/>
            <person name="Balint B."/>
            <person name="Henrissat B."/>
            <person name="Andreopoulos B."/>
            <person name="Martin F.M."/>
            <person name="Harder C.B."/>
            <person name="Rigling D."/>
            <person name="Ford K.L."/>
            <person name="Foster G.D."/>
            <person name="Pangilinan J."/>
            <person name="Papanicolaou A."/>
            <person name="Barry K."/>
            <person name="LaButti K."/>
            <person name="Viragh M."/>
            <person name="Koriabine M."/>
            <person name="Yan M."/>
            <person name="Riley R."/>
            <person name="Champramary S."/>
            <person name="Plett K.L."/>
            <person name="Tsai I.J."/>
            <person name="Slot J."/>
            <person name="Sipos G."/>
            <person name="Plett J."/>
            <person name="Nagy L.G."/>
            <person name="Grigoriev I.V."/>
        </authorList>
    </citation>
    <scope>NUCLEOTIDE SEQUENCE</scope>
    <source>
        <strain evidence="2">CCBAS 213</strain>
    </source>
</reference>
<keyword evidence="3" id="KW-1185">Reference proteome</keyword>
<dbReference type="Proteomes" id="UP001175211">
    <property type="component" value="Unassembled WGS sequence"/>
</dbReference>
<name>A0AA39JX79_ARMTA</name>
<organism evidence="2 3">
    <name type="scientific">Armillaria tabescens</name>
    <name type="common">Ringless honey mushroom</name>
    <name type="synonym">Agaricus tabescens</name>
    <dbReference type="NCBI Taxonomy" id="1929756"/>
    <lineage>
        <taxon>Eukaryota</taxon>
        <taxon>Fungi</taxon>
        <taxon>Dikarya</taxon>
        <taxon>Basidiomycota</taxon>
        <taxon>Agaricomycotina</taxon>
        <taxon>Agaricomycetes</taxon>
        <taxon>Agaricomycetidae</taxon>
        <taxon>Agaricales</taxon>
        <taxon>Marasmiineae</taxon>
        <taxon>Physalacriaceae</taxon>
        <taxon>Desarmillaria</taxon>
    </lineage>
</organism>
<sequence length="113" mass="12747">MKMLLTTCIVWGGSVQGLSYTAHLPIPVFHFFGVLLLDFGDCTRGVEPVSMKTHFGQKETADTSQKRRVITMVYNVLNCSYAMEDQVPTWSFIDSHLDLSNLVSYSYHQTPPV</sequence>
<feature type="chain" id="PRO_5041329284" evidence="1">
    <location>
        <begin position="18"/>
        <end position="113"/>
    </location>
</feature>
<dbReference type="GeneID" id="85357642"/>
<gene>
    <name evidence="2" type="ORF">EV420DRAFT_1567115</name>
</gene>
<evidence type="ECO:0000313" key="3">
    <source>
        <dbReference type="Proteomes" id="UP001175211"/>
    </source>
</evidence>
<comment type="caution">
    <text evidence="2">The sequence shown here is derived from an EMBL/GenBank/DDBJ whole genome shotgun (WGS) entry which is preliminary data.</text>
</comment>
<dbReference type="EMBL" id="JAUEPS010000042">
    <property type="protein sequence ID" value="KAK0448273.1"/>
    <property type="molecule type" value="Genomic_DNA"/>
</dbReference>
<protein>
    <submittedName>
        <fullName evidence="2">Uncharacterized protein</fullName>
    </submittedName>
</protein>
<evidence type="ECO:0000256" key="1">
    <source>
        <dbReference type="SAM" id="SignalP"/>
    </source>
</evidence>
<accession>A0AA39JX79</accession>
<proteinExistence type="predicted"/>
<dbReference type="AlphaFoldDB" id="A0AA39JX79"/>